<dbReference type="InterPro" id="IPR027256">
    <property type="entry name" value="P-typ_ATPase_IB"/>
</dbReference>
<sequence>MQKGGFMIKQRYNITGMSCAACSSRVEKTVSKLKGIKECNVNLLTNSMQVEYDRDILNEEDIIKAVDSAGYGAEPVQSEKETGSKKNIKKSGSDNIKNNAAEAVKDMKSRLKLSAVFLVILMYISMGSMIKLPQPSFLSGTENTFAFALTQFLLVLPVMYINRKYYINGFKTLFKFSPNMDSLIAVGSGAAFIHGIASLYAIGYAMADMDMHRLMDIRMHLYFESVSMILTLISLGKYFETMSKSKTTDAVSSLIDLSPKTARVLRDETEVEISASEIEKGDIVIVRPGESIAADGTVIEGSASIDESAITGEPVPVHKVEGDRVISATINKNGIIKFRAEAVGDDTTIAQIIALVEEASSSKAPIAALADKVAGVFVPVVMGIALATFVLWLLSGHTITFALSNAIAVLVISCPCALGLATPVAIMVGTGKAASFGVLIKSAQALETLHSIDTVVLDKTGTLTQGKPAVTDIIPVEGMDEGKFLYIAASLEYASEHPLAEAIVEYAASRGIQPQSVKNFLNISGRGVSAVLDDSIVRAGSLDSMEELINKGELSCGGFNRLKKISDEAALSGKTPMCISLDNRLIGIIAAADTIKEDSKEAVLSMKSKGLSVIMLTGDNIKTAKAVASQAAIEEVIAGVLPTQKEEELKKLMEKGHKVAMVGDGINDSPALAAADVGIAIGAGTDIAIDSADIVLMHSSLKDVVAAFELSGAVIKTIKQNLFWAFFYNALCIPLAAGVFYKGFGLSLNPMFGAAAMSLSSVFVVTNALRLRGFKPSISALFNSTELDKTEINDVKISGTKMSDTKISDIKKHDKNTNIKKERGSIMKTELNVEGMMCAHCKARVEGEIKKIKGVLSAEADIDAGKVSVEHDGNVNAGMISEAVIKAGYEVK</sequence>
<feature type="transmembrane region" description="Helical" evidence="21">
    <location>
        <begin position="373"/>
        <end position="394"/>
    </location>
</feature>
<keyword evidence="14 21" id="KW-1133">Transmembrane helix</keyword>
<dbReference type="InterPro" id="IPR036163">
    <property type="entry name" value="HMA_dom_sf"/>
</dbReference>
<dbReference type="PANTHER" id="PTHR43520">
    <property type="entry name" value="ATP7, ISOFORM B"/>
    <property type="match status" value="1"/>
</dbReference>
<dbReference type="SFLD" id="SFLDS00003">
    <property type="entry name" value="Haloacid_Dehalogenase"/>
    <property type="match status" value="1"/>
</dbReference>
<feature type="transmembrane region" description="Helical" evidence="21">
    <location>
        <begin position="750"/>
        <end position="769"/>
    </location>
</feature>
<evidence type="ECO:0000256" key="10">
    <source>
        <dbReference type="ARBA" id="ARBA00022796"/>
    </source>
</evidence>
<dbReference type="PROSITE" id="PS50846">
    <property type="entry name" value="HMA_2"/>
    <property type="match status" value="2"/>
</dbReference>
<evidence type="ECO:0000256" key="16">
    <source>
        <dbReference type="ARBA" id="ARBA00023065"/>
    </source>
</evidence>
<dbReference type="AlphaFoldDB" id="G5GF69"/>
<evidence type="ECO:0000256" key="4">
    <source>
        <dbReference type="ARBA" id="ARBA00015102"/>
    </source>
</evidence>
<comment type="catalytic activity">
    <reaction evidence="20">
        <text>Cu(+)(in) + ATP + H2O = Cu(+)(out) + ADP + phosphate + H(+)</text>
        <dbReference type="Rhea" id="RHEA:25792"/>
        <dbReference type="ChEBI" id="CHEBI:15377"/>
        <dbReference type="ChEBI" id="CHEBI:15378"/>
        <dbReference type="ChEBI" id="CHEBI:30616"/>
        <dbReference type="ChEBI" id="CHEBI:43474"/>
        <dbReference type="ChEBI" id="CHEBI:49552"/>
        <dbReference type="ChEBI" id="CHEBI:456216"/>
        <dbReference type="EC" id="7.2.2.8"/>
    </reaction>
</comment>
<dbReference type="GO" id="GO:0043682">
    <property type="term" value="F:P-type divalent copper transporter activity"/>
    <property type="evidence" value="ECO:0007669"/>
    <property type="project" value="TreeGrafter"/>
</dbReference>
<evidence type="ECO:0000259" key="23">
    <source>
        <dbReference type="PROSITE" id="PS50846"/>
    </source>
</evidence>
<dbReference type="InterPro" id="IPR001757">
    <property type="entry name" value="P_typ_ATPase"/>
</dbReference>
<dbReference type="InterPro" id="IPR018303">
    <property type="entry name" value="ATPase_P-typ_P_site"/>
</dbReference>
<dbReference type="NCBIfam" id="TIGR01494">
    <property type="entry name" value="ATPase_P-type"/>
    <property type="match status" value="1"/>
</dbReference>
<evidence type="ECO:0000256" key="18">
    <source>
        <dbReference type="ARBA" id="ARBA00029719"/>
    </source>
</evidence>
<evidence type="ECO:0000256" key="20">
    <source>
        <dbReference type="ARBA" id="ARBA00049289"/>
    </source>
</evidence>
<dbReference type="PROSITE" id="PS00154">
    <property type="entry name" value="ATPASE_E1_E2"/>
    <property type="match status" value="1"/>
</dbReference>
<feature type="domain" description="HMA" evidence="23">
    <location>
        <begin position="8"/>
        <end position="74"/>
    </location>
</feature>
<keyword evidence="9 21" id="KW-0547">Nucleotide-binding</keyword>
<keyword evidence="11 21" id="KW-0067">ATP-binding</keyword>
<keyword evidence="10" id="KW-0187">Copper transport</keyword>
<evidence type="ECO:0000256" key="21">
    <source>
        <dbReference type="RuleBase" id="RU362081"/>
    </source>
</evidence>
<evidence type="ECO:0000256" key="19">
    <source>
        <dbReference type="ARBA" id="ARBA00033239"/>
    </source>
</evidence>
<dbReference type="Proteomes" id="UP000003011">
    <property type="component" value="Unassembled WGS sequence"/>
</dbReference>
<feature type="transmembrane region" description="Helical" evidence="21">
    <location>
        <begin position="406"/>
        <end position="428"/>
    </location>
</feature>
<comment type="similarity">
    <text evidence="2 21">Belongs to the cation transport ATPase (P-type) (TC 3.A.3) family. Type IB subfamily.</text>
</comment>
<keyword evidence="7 21" id="KW-0479">Metal-binding</keyword>
<evidence type="ECO:0000256" key="6">
    <source>
        <dbReference type="ARBA" id="ARBA00022692"/>
    </source>
</evidence>
<dbReference type="STRING" id="679200.HMPREF9333_00207"/>
<dbReference type="InterPro" id="IPR023299">
    <property type="entry name" value="ATPase_P-typ_cyto_dom_N"/>
</dbReference>
<evidence type="ECO:0000256" key="17">
    <source>
        <dbReference type="ARBA" id="ARBA00023136"/>
    </source>
</evidence>
<dbReference type="InterPro" id="IPR017969">
    <property type="entry name" value="Heavy-metal-associated_CS"/>
</dbReference>
<evidence type="ECO:0000256" key="2">
    <source>
        <dbReference type="ARBA" id="ARBA00006024"/>
    </source>
</evidence>
<dbReference type="InterPro" id="IPR008250">
    <property type="entry name" value="ATPase_P-typ_transduc_dom_A_sf"/>
</dbReference>
<feature type="transmembrane region" description="Helical" evidence="21">
    <location>
        <begin position="722"/>
        <end position="744"/>
    </location>
</feature>
<name>G5GF69_9FIRM</name>
<dbReference type="PANTHER" id="PTHR43520:SF8">
    <property type="entry name" value="P-TYPE CU(+) TRANSPORTER"/>
    <property type="match status" value="1"/>
</dbReference>
<dbReference type="Pfam" id="PF00702">
    <property type="entry name" value="Hydrolase"/>
    <property type="match status" value="1"/>
</dbReference>
<dbReference type="FunFam" id="2.70.150.10:FF:000002">
    <property type="entry name" value="Copper-transporting ATPase 1, putative"/>
    <property type="match status" value="1"/>
</dbReference>
<dbReference type="InterPro" id="IPR044492">
    <property type="entry name" value="P_typ_ATPase_HD_dom"/>
</dbReference>
<dbReference type="PRINTS" id="PR00119">
    <property type="entry name" value="CATATPASE"/>
</dbReference>
<protein>
    <recommendedName>
        <fullName evidence="4">Copper-exporting P-type ATPase</fullName>
        <ecNumber evidence="3">7.2.2.8</ecNumber>
    </recommendedName>
    <alternativeName>
        <fullName evidence="18">Copper-exporting P-type ATPase A</fullName>
    </alternativeName>
    <alternativeName>
        <fullName evidence="19">Cu(+)-exporting ATPase</fullName>
    </alternativeName>
</protein>
<dbReference type="PRINTS" id="PR00943">
    <property type="entry name" value="CUATPASE"/>
</dbReference>
<dbReference type="Gene3D" id="2.70.150.10">
    <property type="entry name" value="Calcium-transporting ATPase, cytoplasmic transduction domain A"/>
    <property type="match status" value="1"/>
</dbReference>
<reference evidence="24 25" key="1">
    <citation type="submission" date="2011-08" db="EMBL/GenBank/DDBJ databases">
        <title>The Genome Sequence of Johnsonella ignava ATCC 51276.</title>
        <authorList>
            <consortium name="The Broad Institute Genome Sequencing Platform"/>
            <person name="Earl A."/>
            <person name="Ward D."/>
            <person name="Feldgarden M."/>
            <person name="Gevers D."/>
            <person name="Izard J."/>
            <person name="Blanton J.M."/>
            <person name="Baranova O.V."/>
            <person name="Dewhirst F.E."/>
            <person name="Young S.K."/>
            <person name="Zeng Q."/>
            <person name="Gargeya S."/>
            <person name="Fitzgerald M."/>
            <person name="Haas B."/>
            <person name="Abouelleil A."/>
            <person name="Alvarado L."/>
            <person name="Arachchi H.M."/>
            <person name="Berlin A."/>
            <person name="Brown A."/>
            <person name="Chapman S.B."/>
            <person name="Chen Z."/>
            <person name="Dunbar C."/>
            <person name="Freedman E."/>
            <person name="Gearin G."/>
            <person name="Gellesch M."/>
            <person name="Goldberg J."/>
            <person name="Griggs A."/>
            <person name="Gujja S."/>
            <person name="Heiman D."/>
            <person name="Howarth C."/>
            <person name="Larson L."/>
            <person name="Lui A."/>
            <person name="MacDonald P.J.P."/>
            <person name="Montmayeur A."/>
            <person name="Murphy C."/>
            <person name="Neiman D."/>
            <person name="Pearson M."/>
            <person name="Priest M."/>
            <person name="Roberts A."/>
            <person name="Saif S."/>
            <person name="Shea T."/>
            <person name="Shenoy N."/>
            <person name="Sisk P."/>
            <person name="Stolte C."/>
            <person name="Sykes S."/>
            <person name="Wortman J."/>
            <person name="Nusbaum C."/>
            <person name="Birren B."/>
        </authorList>
    </citation>
    <scope>NUCLEOTIDE SEQUENCE [LARGE SCALE GENOMIC DNA]</scope>
    <source>
        <strain evidence="24 25">ATCC 51276</strain>
    </source>
</reference>
<evidence type="ECO:0000256" key="7">
    <source>
        <dbReference type="ARBA" id="ARBA00022723"/>
    </source>
</evidence>
<dbReference type="GO" id="GO:0055070">
    <property type="term" value="P:copper ion homeostasis"/>
    <property type="evidence" value="ECO:0007669"/>
    <property type="project" value="TreeGrafter"/>
</dbReference>
<keyword evidence="5" id="KW-0813">Transport</keyword>
<dbReference type="SFLD" id="SFLDF00027">
    <property type="entry name" value="p-type_atpase"/>
    <property type="match status" value="1"/>
</dbReference>
<dbReference type="CDD" id="cd00371">
    <property type="entry name" value="HMA"/>
    <property type="match status" value="2"/>
</dbReference>
<feature type="region of interest" description="Disordered" evidence="22">
    <location>
        <begin position="74"/>
        <end position="93"/>
    </location>
</feature>
<evidence type="ECO:0000256" key="8">
    <source>
        <dbReference type="ARBA" id="ARBA00022737"/>
    </source>
</evidence>
<evidence type="ECO:0000256" key="5">
    <source>
        <dbReference type="ARBA" id="ARBA00022448"/>
    </source>
</evidence>
<dbReference type="GO" id="GO:0140581">
    <property type="term" value="F:P-type monovalent copper transporter activity"/>
    <property type="evidence" value="ECO:0007669"/>
    <property type="project" value="UniProtKB-EC"/>
</dbReference>
<dbReference type="FunFam" id="3.30.70.100:FF:000005">
    <property type="entry name" value="Copper-exporting P-type ATPase A"/>
    <property type="match status" value="1"/>
</dbReference>
<organism evidence="24 25">
    <name type="scientific">Johnsonella ignava ATCC 51276</name>
    <dbReference type="NCBI Taxonomy" id="679200"/>
    <lineage>
        <taxon>Bacteria</taxon>
        <taxon>Bacillati</taxon>
        <taxon>Bacillota</taxon>
        <taxon>Clostridia</taxon>
        <taxon>Lachnospirales</taxon>
        <taxon>Lachnospiraceae</taxon>
        <taxon>Johnsonella</taxon>
    </lineage>
</organism>
<dbReference type="InterPro" id="IPR006122">
    <property type="entry name" value="HMA_Cu_ion-bd"/>
</dbReference>
<dbReference type="SUPFAM" id="SSF56784">
    <property type="entry name" value="HAD-like"/>
    <property type="match status" value="1"/>
</dbReference>
<dbReference type="GO" id="GO:0016887">
    <property type="term" value="F:ATP hydrolysis activity"/>
    <property type="evidence" value="ECO:0007669"/>
    <property type="project" value="InterPro"/>
</dbReference>
<keyword evidence="21" id="KW-1003">Cell membrane</keyword>
<comment type="subcellular location">
    <subcellularLocation>
        <location evidence="1">Cell membrane</location>
        <topology evidence="1">Multi-pass membrane protein</topology>
    </subcellularLocation>
</comment>
<dbReference type="PATRIC" id="fig|679200.3.peg.228"/>
<feature type="transmembrane region" description="Helical" evidence="21">
    <location>
        <begin position="144"/>
        <end position="162"/>
    </location>
</feature>
<keyword evidence="13" id="KW-1278">Translocase</keyword>
<dbReference type="SUPFAM" id="SSF81665">
    <property type="entry name" value="Calcium ATPase, transmembrane domain M"/>
    <property type="match status" value="1"/>
</dbReference>
<evidence type="ECO:0000256" key="9">
    <source>
        <dbReference type="ARBA" id="ARBA00022741"/>
    </source>
</evidence>
<dbReference type="Pfam" id="PF00122">
    <property type="entry name" value="E1-E2_ATPase"/>
    <property type="match status" value="1"/>
</dbReference>
<dbReference type="InterPro" id="IPR036412">
    <property type="entry name" value="HAD-like_sf"/>
</dbReference>
<dbReference type="SUPFAM" id="SSF81653">
    <property type="entry name" value="Calcium ATPase, transduction domain A"/>
    <property type="match status" value="1"/>
</dbReference>
<dbReference type="NCBIfam" id="TIGR00003">
    <property type="entry name" value="copper ion binding protein"/>
    <property type="match status" value="2"/>
</dbReference>
<dbReference type="GO" id="GO:0005507">
    <property type="term" value="F:copper ion binding"/>
    <property type="evidence" value="ECO:0007669"/>
    <property type="project" value="InterPro"/>
</dbReference>
<dbReference type="EC" id="7.2.2.8" evidence="3"/>
<proteinExistence type="inferred from homology"/>
<dbReference type="PROSITE" id="PS01047">
    <property type="entry name" value="HMA_1"/>
    <property type="match status" value="1"/>
</dbReference>
<keyword evidence="8" id="KW-0677">Repeat</keyword>
<keyword evidence="16" id="KW-0406">Ion transport</keyword>
<feature type="transmembrane region" description="Helical" evidence="21">
    <location>
        <begin position="219"/>
        <end position="239"/>
    </location>
</feature>
<evidence type="ECO:0000313" key="25">
    <source>
        <dbReference type="Proteomes" id="UP000003011"/>
    </source>
</evidence>
<evidence type="ECO:0000256" key="22">
    <source>
        <dbReference type="SAM" id="MobiDB-lite"/>
    </source>
</evidence>
<evidence type="ECO:0000256" key="3">
    <source>
        <dbReference type="ARBA" id="ARBA00012517"/>
    </source>
</evidence>
<dbReference type="GO" id="GO:0005524">
    <property type="term" value="F:ATP binding"/>
    <property type="evidence" value="ECO:0007669"/>
    <property type="project" value="UniProtKB-UniRule"/>
</dbReference>
<dbReference type="Pfam" id="PF00403">
    <property type="entry name" value="HMA"/>
    <property type="match status" value="2"/>
</dbReference>
<evidence type="ECO:0000256" key="12">
    <source>
        <dbReference type="ARBA" id="ARBA00022842"/>
    </source>
</evidence>
<comment type="caution">
    <text evidence="24">The sequence shown here is derived from an EMBL/GenBank/DDBJ whole genome shotgun (WGS) entry which is preliminary data.</text>
</comment>
<dbReference type="SFLD" id="SFLDG00002">
    <property type="entry name" value="C1.7:_P-type_atpase_like"/>
    <property type="match status" value="1"/>
</dbReference>
<evidence type="ECO:0000313" key="24">
    <source>
        <dbReference type="EMBL" id="EHI56760.1"/>
    </source>
</evidence>
<gene>
    <name evidence="24" type="ORF">HMPREF9333_00207</name>
</gene>
<dbReference type="Gene3D" id="3.30.70.100">
    <property type="match status" value="2"/>
</dbReference>
<keyword evidence="25" id="KW-1185">Reference proteome</keyword>
<dbReference type="Gene3D" id="3.40.50.1000">
    <property type="entry name" value="HAD superfamily/HAD-like"/>
    <property type="match status" value="1"/>
</dbReference>
<dbReference type="NCBIfam" id="TIGR01525">
    <property type="entry name" value="ATPase-IB_hvy"/>
    <property type="match status" value="1"/>
</dbReference>
<keyword evidence="6 21" id="KW-0812">Transmembrane</keyword>
<dbReference type="eggNOG" id="COG2217">
    <property type="taxonomic scope" value="Bacteria"/>
</dbReference>
<evidence type="ECO:0000256" key="13">
    <source>
        <dbReference type="ARBA" id="ARBA00022967"/>
    </source>
</evidence>
<evidence type="ECO:0000256" key="1">
    <source>
        <dbReference type="ARBA" id="ARBA00004651"/>
    </source>
</evidence>
<dbReference type="HOGENOM" id="CLU_001771_5_0_9"/>
<dbReference type="InterPro" id="IPR023214">
    <property type="entry name" value="HAD_sf"/>
</dbReference>
<feature type="transmembrane region" description="Helical" evidence="21">
    <location>
        <begin position="113"/>
        <end position="132"/>
    </location>
</feature>
<dbReference type="InterPro" id="IPR006121">
    <property type="entry name" value="HMA_dom"/>
</dbReference>
<accession>G5GF69</accession>
<dbReference type="EMBL" id="ACZL01000003">
    <property type="protein sequence ID" value="EHI56760.1"/>
    <property type="molecule type" value="Genomic_DNA"/>
</dbReference>
<evidence type="ECO:0000256" key="15">
    <source>
        <dbReference type="ARBA" id="ARBA00023008"/>
    </source>
</evidence>
<evidence type="ECO:0000256" key="11">
    <source>
        <dbReference type="ARBA" id="ARBA00022840"/>
    </source>
</evidence>
<keyword evidence="15" id="KW-0186">Copper</keyword>
<keyword evidence="12" id="KW-0460">Magnesium</keyword>
<feature type="domain" description="HMA" evidence="23">
    <location>
        <begin position="827"/>
        <end position="892"/>
    </location>
</feature>
<dbReference type="CDD" id="cd02094">
    <property type="entry name" value="P-type_ATPase_Cu-like"/>
    <property type="match status" value="1"/>
</dbReference>
<dbReference type="GO" id="GO:0005886">
    <property type="term" value="C:plasma membrane"/>
    <property type="evidence" value="ECO:0007669"/>
    <property type="project" value="UniProtKB-SubCell"/>
</dbReference>
<dbReference type="SUPFAM" id="SSF55008">
    <property type="entry name" value="HMA, heavy metal-associated domain"/>
    <property type="match status" value="2"/>
</dbReference>
<dbReference type="InterPro" id="IPR059000">
    <property type="entry name" value="ATPase_P-type_domA"/>
</dbReference>
<dbReference type="InterPro" id="IPR023298">
    <property type="entry name" value="ATPase_P-typ_TM_dom_sf"/>
</dbReference>
<dbReference type="Gene3D" id="3.40.1110.10">
    <property type="entry name" value="Calcium-transporting ATPase, cytoplasmic domain N"/>
    <property type="match status" value="1"/>
</dbReference>
<feature type="transmembrane region" description="Helical" evidence="21">
    <location>
        <begin position="183"/>
        <end position="207"/>
    </location>
</feature>
<keyword evidence="17 21" id="KW-0472">Membrane</keyword>
<evidence type="ECO:0000256" key="14">
    <source>
        <dbReference type="ARBA" id="ARBA00022989"/>
    </source>
</evidence>